<dbReference type="EMBL" id="VIEB01000010">
    <property type="protein sequence ID" value="TQE13489.1"/>
    <property type="molecule type" value="Genomic_DNA"/>
</dbReference>
<dbReference type="Pfam" id="PF01535">
    <property type="entry name" value="PPR"/>
    <property type="match status" value="4"/>
</dbReference>
<dbReference type="PROSITE" id="PS51375">
    <property type="entry name" value="PPR"/>
    <property type="match status" value="2"/>
</dbReference>
<dbReference type="AlphaFoldDB" id="A0A540NR53"/>
<comment type="similarity">
    <text evidence="1">Belongs to the PPR family. P subfamily.</text>
</comment>
<dbReference type="InterPro" id="IPR002885">
    <property type="entry name" value="PPR_rpt"/>
</dbReference>
<accession>A0A540NR53</accession>
<evidence type="ECO:0000256" key="1">
    <source>
        <dbReference type="ARBA" id="ARBA00007626"/>
    </source>
</evidence>
<evidence type="ECO:0000256" key="2">
    <source>
        <dbReference type="ARBA" id="ARBA00022737"/>
    </source>
</evidence>
<keyword evidence="2" id="KW-0677">Repeat</keyword>
<feature type="repeat" description="PPR" evidence="3">
    <location>
        <begin position="174"/>
        <end position="208"/>
    </location>
</feature>
<feature type="compositionally biased region" description="Basic and acidic residues" evidence="4">
    <location>
        <begin position="474"/>
        <end position="490"/>
    </location>
</feature>
<comment type="caution">
    <text evidence="5">The sequence shown here is derived from an EMBL/GenBank/DDBJ whole genome shotgun (WGS) entry which is preliminary data.</text>
</comment>
<reference evidence="5 6" key="1">
    <citation type="journal article" date="2019" name="G3 (Bethesda)">
        <title>Sequencing of a Wild Apple (Malus baccata) Genome Unravels the Differences Between Cultivated and Wild Apple Species Regarding Disease Resistance and Cold Tolerance.</title>
        <authorList>
            <person name="Chen X."/>
        </authorList>
    </citation>
    <scope>NUCLEOTIDE SEQUENCE [LARGE SCALE GENOMIC DNA]</scope>
    <source>
        <strain evidence="6">cv. Shandingzi</strain>
        <tissue evidence="5">Leaves</tissue>
    </source>
</reference>
<dbReference type="PANTHER" id="PTHR45717:SF10">
    <property type="entry name" value="OS10G0501000 PROTEIN"/>
    <property type="match status" value="1"/>
</dbReference>
<sequence length="490" mass="55892">MKLLRSNPWRGTAISRVFGSLNYSTNTLASSSTTSPTFQPLHHRILFNKGPRVSILPVIHQWLKEGRDVEQSELRDFIIKLRQSRCYNLALEISEWMGDEMNFDLHPGDVAIRLDLISRVHGNKRAERYFDCIPNELRVVKVYGSLLLSYVEHKCLEKAEALFEKMKDLEFVKGPFTYNVMMNLYTEVGKHGKVDILVNEMGEKGIEYDIRTLNNRLHSYAATSDVGRMEKLLMKMEADPTVIVDWHAYAVAADAFLKAGELEKTSALLRKSERLITSKTRKSGYEFLMTSHAAVGNKHEVYRIWELYKDVVGFYNSGYRCMISSLVKLDDIEGAEKIVEEWECGNKLFDIQTPNLLINAYCKKGLLEKARSYAEKLSEGGKEDCRTWGILATGYHMNGQMAEAVETLKTAASLACRPGWKFDRSTVSACFDYLREKGDVEAAHELLRLFREMGHLPTDLFDKIGSYIDGGEPPMERIDEVQDRGMDSTV</sequence>
<name>A0A540NR53_MALBA</name>
<evidence type="ECO:0000313" key="6">
    <source>
        <dbReference type="Proteomes" id="UP000315295"/>
    </source>
</evidence>
<evidence type="ECO:0008006" key="7">
    <source>
        <dbReference type="Google" id="ProtNLM"/>
    </source>
</evidence>
<dbReference type="GO" id="GO:0003729">
    <property type="term" value="F:mRNA binding"/>
    <property type="evidence" value="ECO:0007669"/>
    <property type="project" value="UniProtKB-ARBA"/>
</dbReference>
<dbReference type="InterPro" id="IPR011990">
    <property type="entry name" value="TPR-like_helical_dom_sf"/>
</dbReference>
<dbReference type="PANTHER" id="PTHR45717">
    <property type="entry name" value="OS12G0527900 PROTEIN"/>
    <property type="match status" value="1"/>
</dbReference>
<dbReference type="Gene3D" id="1.25.40.10">
    <property type="entry name" value="Tetratricopeptide repeat domain"/>
    <property type="match status" value="2"/>
</dbReference>
<evidence type="ECO:0000256" key="3">
    <source>
        <dbReference type="PROSITE-ProRule" id="PRU00708"/>
    </source>
</evidence>
<proteinExistence type="inferred from homology"/>
<dbReference type="Proteomes" id="UP000315295">
    <property type="component" value="Unassembled WGS sequence"/>
</dbReference>
<gene>
    <name evidence="5" type="ORF">C1H46_000820</name>
</gene>
<feature type="region of interest" description="Disordered" evidence="4">
    <location>
        <begin position="471"/>
        <end position="490"/>
    </location>
</feature>
<feature type="repeat" description="PPR" evidence="3">
    <location>
        <begin position="350"/>
        <end position="384"/>
    </location>
</feature>
<dbReference type="NCBIfam" id="TIGR00756">
    <property type="entry name" value="PPR"/>
    <property type="match status" value="2"/>
</dbReference>
<dbReference type="SUPFAM" id="SSF48452">
    <property type="entry name" value="TPR-like"/>
    <property type="match status" value="1"/>
</dbReference>
<organism evidence="5 6">
    <name type="scientific">Malus baccata</name>
    <name type="common">Siberian crab apple</name>
    <name type="synonym">Pyrus baccata</name>
    <dbReference type="NCBI Taxonomy" id="106549"/>
    <lineage>
        <taxon>Eukaryota</taxon>
        <taxon>Viridiplantae</taxon>
        <taxon>Streptophyta</taxon>
        <taxon>Embryophyta</taxon>
        <taxon>Tracheophyta</taxon>
        <taxon>Spermatophyta</taxon>
        <taxon>Magnoliopsida</taxon>
        <taxon>eudicotyledons</taxon>
        <taxon>Gunneridae</taxon>
        <taxon>Pentapetalae</taxon>
        <taxon>rosids</taxon>
        <taxon>fabids</taxon>
        <taxon>Rosales</taxon>
        <taxon>Rosaceae</taxon>
        <taxon>Amygdaloideae</taxon>
        <taxon>Maleae</taxon>
        <taxon>Malus</taxon>
    </lineage>
</organism>
<dbReference type="GO" id="GO:0005739">
    <property type="term" value="C:mitochondrion"/>
    <property type="evidence" value="ECO:0007669"/>
    <property type="project" value="TreeGrafter"/>
</dbReference>
<keyword evidence="6" id="KW-1185">Reference proteome</keyword>
<protein>
    <recommendedName>
        <fullName evidence="7">Pentacotripeptide-repeat region of PRORP domain-containing protein</fullName>
    </recommendedName>
</protein>
<evidence type="ECO:0000256" key="4">
    <source>
        <dbReference type="SAM" id="MobiDB-lite"/>
    </source>
</evidence>
<evidence type="ECO:0000313" key="5">
    <source>
        <dbReference type="EMBL" id="TQE13489.1"/>
    </source>
</evidence>